<feature type="compositionally biased region" description="Polar residues" evidence="2">
    <location>
        <begin position="1"/>
        <end position="12"/>
    </location>
</feature>
<feature type="region of interest" description="Disordered" evidence="2">
    <location>
        <begin position="1"/>
        <end position="34"/>
    </location>
</feature>
<proteinExistence type="inferred from homology"/>
<organism evidence="3 4">
    <name type="scientific">Colletotrichum sidae</name>
    <dbReference type="NCBI Taxonomy" id="1347389"/>
    <lineage>
        <taxon>Eukaryota</taxon>
        <taxon>Fungi</taxon>
        <taxon>Dikarya</taxon>
        <taxon>Ascomycota</taxon>
        <taxon>Pezizomycotina</taxon>
        <taxon>Sordariomycetes</taxon>
        <taxon>Hypocreomycetidae</taxon>
        <taxon>Glomerellales</taxon>
        <taxon>Glomerellaceae</taxon>
        <taxon>Colletotrichum</taxon>
        <taxon>Colletotrichum orbiculare species complex</taxon>
    </lineage>
</organism>
<dbReference type="CDD" id="cd02440">
    <property type="entry name" value="AdoMet_MTases"/>
    <property type="match status" value="1"/>
</dbReference>
<reference evidence="3 4" key="1">
    <citation type="submission" date="2018-11" db="EMBL/GenBank/DDBJ databases">
        <title>Genome sequence and assembly of Colletotrichum sidae.</title>
        <authorList>
            <person name="Gan P."/>
            <person name="Shirasu K."/>
        </authorList>
    </citation>
    <scope>NUCLEOTIDE SEQUENCE [LARGE SCALE GENOMIC DNA]</scope>
    <source>
        <strain evidence="3 4">CBS 518.97</strain>
    </source>
</reference>
<dbReference type="Gene3D" id="3.40.50.150">
    <property type="entry name" value="Vaccinia Virus protein VP39"/>
    <property type="match status" value="1"/>
</dbReference>
<evidence type="ECO:0000256" key="1">
    <source>
        <dbReference type="ARBA" id="ARBA00038158"/>
    </source>
</evidence>
<evidence type="ECO:0000313" key="3">
    <source>
        <dbReference type="EMBL" id="TEA20113.1"/>
    </source>
</evidence>
<dbReference type="EMBL" id="QAPF01000038">
    <property type="protein sequence ID" value="TEA20113.1"/>
    <property type="molecule type" value="Genomic_DNA"/>
</dbReference>
<dbReference type="Proteomes" id="UP000295604">
    <property type="component" value="Unassembled WGS sequence"/>
</dbReference>
<dbReference type="AlphaFoldDB" id="A0A4R8TNK9"/>
<keyword evidence="4" id="KW-1185">Reference proteome</keyword>
<evidence type="ECO:0000256" key="2">
    <source>
        <dbReference type="SAM" id="MobiDB-lite"/>
    </source>
</evidence>
<comment type="similarity">
    <text evidence="1">Belongs to the methyltransferase superfamily. LaeA methyltransferase family.</text>
</comment>
<accession>A0A4R8TNK9</accession>
<gene>
    <name evidence="3" type="ORF">C8034_v007877</name>
</gene>
<dbReference type="SUPFAM" id="SSF53335">
    <property type="entry name" value="S-adenosyl-L-methionine-dependent methyltransferases"/>
    <property type="match status" value="1"/>
</dbReference>
<evidence type="ECO:0000313" key="4">
    <source>
        <dbReference type="Proteomes" id="UP000295604"/>
    </source>
</evidence>
<dbReference type="Pfam" id="PF13489">
    <property type="entry name" value="Methyltransf_23"/>
    <property type="match status" value="1"/>
</dbReference>
<dbReference type="PANTHER" id="PTHR43591:SF24">
    <property type="entry name" value="2-METHOXY-6-POLYPRENYL-1,4-BENZOQUINOL METHYLASE, MITOCHONDRIAL"/>
    <property type="match status" value="1"/>
</dbReference>
<sequence length="340" mass="38512">MSATEQAEQQPPQVIAAEEPDADDDTSSIGASSIDDSLASLRSSILDYRRENGRTYHKLSDGKYVLPNDEREQDRLDVQHHLWLVTFDGNLCNSPKKNGANRVLDVGTGTGIWAIDYAEEHPEATVLGVDLSPIQPEFVPPNCSFEVDDVEKEWMWSKPFDFVFIRNMIASFSDWEDIVSKAYDNLEPGGYLELTDHAFPVKCDDGTLTEESESYRWNQLLVEGADKMGRPVTVAPRFEQMLIDAGFLDVEVRYERWPMTPWPKDEKLMETGVWCRASVMRGLEAVSLGVFTRVLGFTAEETLVVCSGVREEHKRLDIHGYYDVYSAWGRKPEKEASEAK</sequence>
<dbReference type="GO" id="GO:0008168">
    <property type="term" value="F:methyltransferase activity"/>
    <property type="evidence" value="ECO:0007669"/>
    <property type="project" value="TreeGrafter"/>
</dbReference>
<name>A0A4R8TNK9_9PEZI</name>
<protein>
    <submittedName>
        <fullName evidence="3">Secondary metabolism regulator LAE1</fullName>
    </submittedName>
</protein>
<dbReference type="InterPro" id="IPR029063">
    <property type="entry name" value="SAM-dependent_MTases_sf"/>
</dbReference>
<comment type="caution">
    <text evidence="3">The sequence shown here is derived from an EMBL/GenBank/DDBJ whole genome shotgun (WGS) entry which is preliminary data.</text>
</comment>
<dbReference type="PANTHER" id="PTHR43591">
    <property type="entry name" value="METHYLTRANSFERASE"/>
    <property type="match status" value="1"/>
</dbReference>